<evidence type="ECO:0000313" key="2">
    <source>
        <dbReference type="Proteomes" id="UP000078492"/>
    </source>
</evidence>
<accession>A0A151IRK2</accession>
<proteinExistence type="predicted"/>
<dbReference type="EMBL" id="KQ981122">
    <property type="protein sequence ID" value="KYN09343.1"/>
    <property type="molecule type" value="Genomic_DNA"/>
</dbReference>
<keyword evidence="2" id="KW-1185">Reference proteome</keyword>
<organism evidence="1 2">
    <name type="scientific">Trachymyrmex cornetzi</name>
    <dbReference type="NCBI Taxonomy" id="471704"/>
    <lineage>
        <taxon>Eukaryota</taxon>
        <taxon>Metazoa</taxon>
        <taxon>Ecdysozoa</taxon>
        <taxon>Arthropoda</taxon>
        <taxon>Hexapoda</taxon>
        <taxon>Insecta</taxon>
        <taxon>Pterygota</taxon>
        <taxon>Neoptera</taxon>
        <taxon>Endopterygota</taxon>
        <taxon>Hymenoptera</taxon>
        <taxon>Apocrita</taxon>
        <taxon>Aculeata</taxon>
        <taxon>Formicoidea</taxon>
        <taxon>Formicidae</taxon>
        <taxon>Myrmicinae</taxon>
        <taxon>Trachymyrmex</taxon>
    </lineage>
</organism>
<dbReference type="AlphaFoldDB" id="A0A151IRK2"/>
<reference evidence="1 2" key="1">
    <citation type="submission" date="2015-09" db="EMBL/GenBank/DDBJ databases">
        <title>Trachymyrmex cornetzi WGS genome.</title>
        <authorList>
            <person name="Nygaard S."/>
            <person name="Hu H."/>
            <person name="Boomsma J."/>
            <person name="Zhang G."/>
        </authorList>
    </citation>
    <scope>NUCLEOTIDE SEQUENCE [LARGE SCALE GENOMIC DNA]</scope>
    <source>
        <strain evidence="1">Tcor2-1</strain>
        <tissue evidence="1">Whole body</tissue>
    </source>
</reference>
<dbReference type="KEGG" id="tcz:108769836"/>
<protein>
    <submittedName>
        <fullName evidence="1">Uncharacterized protein</fullName>
    </submittedName>
</protein>
<dbReference type="Proteomes" id="UP000078492">
    <property type="component" value="Unassembled WGS sequence"/>
</dbReference>
<gene>
    <name evidence="1" type="ORF">ALC57_18539</name>
</gene>
<evidence type="ECO:0000313" key="1">
    <source>
        <dbReference type="EMBL" id="KYN09343.1"/>
    </source>
</evidence>
<sequence length="200" mass="23342">MARDRELFHPKSIRRHRAAFDRAYRSLVSARHYDKEYSPRQDIEKATVFDLVYKYLGKCANQNIKERQRNCACNKFNKRHARKKDIHRQDLATIYSNFDEEIAGVDGERSRSHTNKNILKRSSSKECIADYTKAVRDGRRRAKFYIREALIYGLQSGLLIPTDLQKNMLRVSRKIGVLRNAKKDNEDPSNIATSGTEYSV</sequence>
<name>A0A151IRK2_9HYME</name>
<dbReference type="OrthoDB" id="7539219at2759"/>